<dbReference type="InterPro" id="IPR036388">
    <property type="entry name" value="WH-like_DNA-bd_sf"/>
</dbReference>
<dbReference type="FunFam" id="1.10.10.10:FF:000001">
    <property type="entry name" value="LysR family transcriptional regulator"/>
    <property type="match status" value="1"/>
</dbReference>
<sequence>MTLQQLEYILAVSQFRHFAKAAEHCRVTQPTLSAMIQKLEDELDTKIFDRSQQPICPTPVGQLVIEQARIVLEQAGHIKDIIEEEKHSLSGVFKLGILPTIAPYLLPRFFPQLMKKYPKLDIRVTEMKTKDIKQALIKGEIDAGIIATLPEKDDFRQIPLFYEQFYAYIARESKLFDNKIIRTSDLNDEQLWMLDEGHCFRDQLVRFCQMKAAQASQIAYHLGSMETFMRMVESGKGVTFIPELAIDQLNDTQKELVRPFAIPTPTRQIILMTNENFIRTTLLEVLTKEIQASVPREMLSLRATQCVV</sequence>
<evidence type="ECO:0000256" key="1">
    <source>
        <dbReference type="ARBA" id="ARBA00009437"/>
    </source>
</evidence>
<dbReference type="PROSITE" id="PS50931">
    <property type="entry name" value="HTH_LYSR"/>
    <property type="match status" value="1"/>
</dbReference>
<keyword evidence="2" id="KW-0805">Transcription regulation</keyword>
<dbReference type="InterPro" id="IPR000847">
    <property type="entry name" value="LysR_HTH_N"/>
</dbReference>
<dbReference type="GO" id="GO:0003700">
    <property type="term" value="F:DNA-binding transcription factor activity"/>
    <property type="evidence" value="ECO:0007669"/>
    <property type="project" value="InterPro"/>
</dbReference>
<comment type="caution">
    <text evidence="6">The sequence shown here is derived from an EMBL/GenBank/DDBJ whole genome shotgun (WGS) entry which is preliminary data.</text>
</comment>
<evidence type="ECO:0000256" key="3">
    <source>
        <dbReference type="ARBA" id="ARBA00023125"/>
    </source>
</evidence>
<evidence type="ECO:0000259" key="5">
    <source>
        <dbReference type="PROSITE" id="PS50931"/>
    </source>
</evidence>
<dbReference type="EMBL" id="QSKV01000004">
    <property type="protein sequence ID" value="RHE92923.1"/>
    <property type="molecule type" value="Genomic_DNA"/>
</dbReference>
<dbReference type="SUPFAM" id="SSF46785">
    <property type="entry name" value="Winged helix' DNA-binding domain"/>
    <property type="match status" value="1"/>
</dbReference>
<protein>
    <submittedName>
        <fullName evidence="6">Hydrogen peroxide-inducible genes activator</fullName>
    </submittedName>
</protein>
<dbReference type="PANTHER" id="PTHR30419:SF29">
    <property type="entry name" value="LYSR-FAMILY TRANSCRIPTIONAL REGULATOR"/>
    <property type="match status" value="1"/>
</dbReference>
<keyword evidence="4" id="KW-0804">Transcription</keyword>
<dbReference type="InterPro" id="IPR036390">
    <property type="entry name" value="WH_DNA-bd_sf"/>
</dbReference>
<name>A0A414LEE9_9BACE</name>
<dbReference type="GO" id="GO:0003677">
    <property type="term" value="F:DNA binding"/>
    <property type="evidence" value="ECO:0007669"/>
    <property type="project" value="UniProtKB-KW"/>
</dbReference>
<accession>A0A414LEE9</accession>
<dbReference type="GO" id="GO:0005829">
    <property type="term" value="C:cytosol"/>
    <property type="evidence" value="ECO:0007669"/>
    <property type="project" value="TreeGrafter"/>
</dbReference>
<dbReference type="AlphaFoldDB" id="A0A414LEE9"/>
<dbReference type="PANTHER" id="PTHR30419">
    <property type="entry name" value="HTH-TYPE TRANSCRIPTIONAL REGULATOR YBHD"/>
    <property type="match status" value="1"/>
</dbReference>
<dbReference type="RefSeq" id="WP_118221463.1">
    <property type="nucleotide sequence ID" value="NZ_JADNIJ010000002.1"/>
</dbReference>
<evidence type="ECO:0000313" key="6">
    <source>
        <dbReference type="EMBL" id="RHE92923.1"/>
    </source>
</evidence>
<keyword evidence="3" id="KW-0238">DNA-binding</keyword>
<proteinExistence type="inferred from homology"/>
<feature type="domain" description="HTH lysR-type" evidence="5">
    <location>
        <begin position="1"/>
        <end position="58"/>
    </location>
</feature>
<evidence type="ECO:0000256" key="2">
    <source>
        <dbReference type="ARBA" id="ARBA00023015"/>
    </source>
</evidence>
<dbReference type="Gene3D" id="1.10.10.10">
    <property type="entry name" value="Winged helix-like DNA-binding domain superfamily/Winged helix DNA-binding domain"/>
    <property type="match status" value="1"/>
</dbReference>
<dbReference type="Proteomes" id="UP000285650">
    <property type="component" value="Unassembled WGS sequence"/>
</dbReference>
<dbReference type="Pfam" id="PF03466">
    <property type="entry name" value="LysR_substrate"/>
    <property type="match status" value="1"/>
</dbReference>
<gene>
    <name evidence="6" type="ORF">DW712_07260</name>
</gene>
<dbReference type="InterPro" id="IPR050950">
    <property type="entry name" value="HTH-type_LysR_regulators"/>
</dbReference>
<dbReference type="Gene3D" id="3.40.190.10">
    <property type="entry name" value="Periplasmic binding protein-like II"/>
    <property type="match status" value="2"/>
</dbReference>
<dbReference type="SUPFAM" id="SSF53850">
    <property type="entry name" value="Periplasmic binding protein-like II"/>
    <property type="match status" value="1"/>
</dbReference>
<organism evidence="6 7">
    <name type="scientific">Bacteroides intestinalis</name>
    <dbReference type="NCBI Taxonomy" id="329854"/>
    <lineage>
        <taxon>Bacteria</taxon>
        <taxon>Pseudomonadati</taxon>
        <taxon>Bacteroidota</taxon>
        <taxon>Bacteroidia</taxon>
        <taxon>Bacteroidales</taxon>
        <taxon>Bacteroidaceae</taxon>
        <taxon>Bacteroides</taxon>
    </lineage>
</organism>
<reference evidence="6 7" key="1">
    <citation type="submission" date="2018-08" db="EMBL/GenBank/DDBJ databases">
        <title>A genome reference for cultivated species of the human gut microbiota.</title>
        <authorList>
            <person name="Zou Y."/>
            <person name="Xue W."/>
            <person name="Luo G."/>
        </authorList>
    </citation>
    <scope>NUCLEOTIDE SEQUENCE [LARGE SCALE GENOMIC DNA]</scope>
    <source>
        <strain evidence="6 7">AM27-17</strain>
    </source>
</reference>
<dbReference type="PRINTS" id="PR00039">
    <property type="entry name" value="HTHLYSR"/>
</dbReference>
<evidence type="ECO:0000313" key="7">
    <source>
        <dbReference type="Proteomes" id="UP000285650"/>
    </source>
</evidence>
<dbReference type="InterPro" id="IPR005119">
    <property type="entry name" value="LysR_subst-bd"/>
</dbReference>
<comment type="similarity">
    <text evidence="1">Belongs to the LysR transcriptional regulatory family.</text>
</comment>
<dbReference type="Pfam" id="PF00126">
    <property type="entry name" value="HTH_1"/>
    <property type="match status" value="1"/>
</dbReference>
<dbReference type="CDD" id="cd08411">
    <property type="entry name" value="PBP2_OxyR"/>
    <property type="match status" value="1"/>
</dbReference>
<evidence type="ECO:0000256" key="4">
    <source>
        <dbReference type="ARBA" id="ARBA00023163"/>
    </source>
</evidence>